<dbReference type="AlphaFoldDB" id="A0A1Z4KNF1"/>
<accession>A0A1Z4KNF1</accession>
<gene>
    <name evidence="1" type="ORF">NIES23_32830</name>
</gene>
<dbReference type="Proteomes" id="UP000217507">
    <property type="component" value="Chromosome"/>
</dbReference>
<protein>
    <recommendedName>
        <fullName evidence="3">Dienelactone hydrolase domain-containing protein</fullName>
    </recommendedName>
</protein>
<sequence>MQTVQALLTAAKVDGAKSPYDTIHIKVLYPAKNTDSNLEKSWGMLPIDTAQAPLPVMIFFNGFNCDAQKYQWLGIELAQTGLVVVMFNWVGESLPGLVSFTPGFEIEKRKREFYGTAPTASALPAILTTLAQLQREGILAGTLDLEKIILGGHSEGGRVAMENANPNFFPQVVASFAYGSHTAGAVMLGYKPNTILPLPDTLPRLVIGGTHDGVIASSSSHFGLNTKDATTPVIRTFQEAIMGGHENSYLLILRGANHFSIVDIVDSTLALPFKDIPATQPQEHFRLLLATIIHLFIDAHVRHQPEAFQKLEQLLIVTNPLIQSFERK</sequence>
<dbReference type="EMBL" id="AP018216">
    <property type="protein sequence ID" value="BAY70479.1"/>
    <property type="molecule type" value="Genomic_DNA"/>
</dbReference>
<organism evidence="1 2">
    <name type="scientific">Trichormus variabilis NIES-23</name>
    <dbReference type="NCBI Taxonomy" id="1973479"/>
    <lineage>
        <taxon>Bacteria</taxon>
        <taxon>Bacillati</taxon>
        <taxon>Cyanobacteriota</taxon>
        <taxon>Cyanophyceae</taxon>
        <taxon>Nostocales</taxon>
        <taxon>Nostocaceae</taxon>
        <taxon>Trichormus</taxon>
    </lineage>
</organism>
<reference evidence="1 2" key="1">
    <citation type="submission" date="2017-06" db="EMBL/GenBank/DDBJ databases">
        <title>Genome sequencing of cyanobaciteial culture collection at National Institute for Environmental Studies (NIES).</title>
        <authorList>
            <person name="Hirose Y."/>
            <person name="Shimura Y."/>
            <person name="Fujisawa T."/>
            <person name="Nakamura Y."/>
            <person name="Kawachi M."/>
        </authorList>
    </citation>
    <scope>NUCLEOTIDE SEQUENCE [LARGE SCALE GENOMIC DNA]</scope>
    <source>
        <strain evidence="1 2">NIES-23</strain>
    </source>
</reference>
<dbReference type="InterPro" id="IPR029058">
    <property type="entry name" value="AB_hydrolase_fold"/>
</dbReference>
<name>A0A1Z4KNF1_ANAVA</name>
<dbReference type="Gene3D" id="3.40.50.1820">
    <property type="entry name" value="alpha/beta hydrolase"/>
    <property type="match status" value="1"/>
</dbReference>
<evidence type="ECO:0000313" key="1">
    <source>
        <dbReference type="EMBL" id="BAY70479.1"/>
    </source>
</evidence>
<evidence type="ECO:0000313" key="2">
    <source>
        <dbReference type="Proteomes" id="UP000217507"/>
    </source>
</evidence>
<proteinExistence type="predicted"/>
<evidence type="ECO:0008006" key="3">
    <source>
        <dbReference type="Google" id="ProtNLM"/>
    </source>
</evidence>
<dbReference type="SUPFAM" id="SSF53474">
    <property type="entry name" value="alpha/beta-Hydrolases"/>
    <property type="match status" value="1"/>
</dbReference>